<gene>
    <name evidence="15" type="primary">AUGUSTUS-3.0.2_15960</name>
    <name evidence="15" type="ORF">TcasGA2_TC015960</name>
</gene>
<dbReference type="Proteomes" id="UP000007266">
    <property type="component" value="Linkage group 7"/>
</dbReference>
<dbReference type="PANTHER" id="PTHR22760:SF1">
    <property type="entry name" value="DOL-P-MAN:MAN(7)GLCNAC(2)-PP-DOL ALPHA-1,6-MANNOSYLTRANSFERASE"/>
    <property type="match status" value="1"/>
</dbReference>
<keyword evidence="8 12" id="KW-1133">Transmembrane helix</keyword>
<sequence length="740" mass="85468">MLIIAAAHLVYCPFTKVEESFNLQAMHDILYHKWNLSQYDHLEFPGVVPRTFIGPLFISILVAPIVSLLQLFEINKFWAQYIVRFALGGCVIAAFHVLSRTLAKIFGPKWQLWFMAVTVTQSHFMFYLSRPLPNIFALPLVLLALNSWLKGDSKQFILLSGAAIIIFRAELALFLGLLLLYDLINKRITLKRFFQVALPAGVAFLLLSVVIDSIFWNRPLWPEGEVLWYNTVLNKSSNWGTSPFFWYFYSAIPRGMATSVFLIPLGLYFDERVRKLCVPTLLFVLLFSFLPHKELRFIIYVFPFLNATAATACHRIWENRNKSPIYHLLSLGVCGHLAVNVFFTLFLLSISGTNYPGGTAISHLHRLAKDEANVSVHIANLAAQTGVSRFTQINPNWTYSKVEGVMAGAPEMYEYTHLIAEARSKFSPNLKPYASTHDIIDTIEAFHQLSFNYLTIPPIKIKTRPVLFILKRRENYREFLQMRNYDFEDGMLEETIIEDESQEEEKIQEAESEQNVTIDEVIVPKNEETNVTNTTSFEDVKNETKSEVVKKQSKPINVTKKLKPVEDKPLNSTEERQTVRRNIKKLIQKYRRKKESDGELESKPKDTIKKIIEEEKMKQAEEELSKIQQQIFDIIETNPNIINKKLIKQRLRETITSEFMNVKKLKRVKAKPRQVDDSAVDFYEPPQDEVKEPTPETEDEEKLNQMSERFLEASKKIADIMTIIDEIVDTMEISEDSEEV</sequence>
<dbReference type="UniPathway" id="UPA00378"/>
<feature type="coiled-coil region" evidence="13">
    <location>
        <begin position="576"/>
        <end position="637"/>
    </location>
</feature>
<keyword evidence="9 12" id="KW-0472">Membrane</keyword>
<accession>D6WU17</accession>
<evidence type="ECO:0000256" key="2">
    <source>
        <dbReference type="ARBA" id="ARBA00004922"/>
    </source>
</evidence>
<dbReference type="GO" id="GO:0005789">
    <property type="term" value="C:endoplasmic reticulum membrane"/>
    <property type="evidence" value="ECO:0000318"/>
    <property type="project" value="GO_Central"/>
</dbReference>
<comment type="similarity">
    <text evidence="3 12">Belongs to the glycosyltransferase 22 family.</text>
</comment>
<evidence type="ECO:0000256" key="5">
    <source>
        <dbReference type="ARBA" id="ARBA00022679"/>
    </source>
</evidence>
<evidence type="ECO:0000256" key="13">
    <source>
        <dbReference type="SAM" id="Coils"/>
    </source>
</evidence>
<keyword evidence="7 12" id="KW-0256">Endoplasmic reticulum</keyword>
<dbReference type="GO" id="GO:0000009">
    <property type="term" value="F:alpha-1,6-mannosyltransferase activity"/>
    <property type="evidence" value="ECO:0000318"/>
    <property type="project" value="GO_Central"/>
</dbReference>
<dbReference type="InterPro" id="IPR005599">
    <property type="entry name" value="GPI_mannosylTrfase"/>
</dbReference>
<evidence type="ECO:0000256" key="7">
    <source>
        <dbReference type="ARBA" id="ARBA00022824"/>
    </source>
</evidence>
<evidence type="ECO:0000256" key="6">
    <source>
        <dbReference type="ARBA" id="ARBA00022692"/>
    </source>
</evidence>
<feature type="region of interest" description="Disordered" evidence="14">
    <location>
        <begin position="682"/>
        <end position="703"/>
    </location>
</feature>
<evidence type="ECO:0000256" key="4">
    <source>
        <dbReference type="ARBA" id="ARBA00022676"/>
    </source>
</evidence>
<dbReference type="GO" id="GO:0006487">
    <property type="term" value="P:protein N-linked glycosylation"/>
    <property type="evidence" value="ECO:0000318"/>
    <property type="project" value="GO_Central"/>
</dbReference>
<evidence type="ECO:0000256" key="14">
    <source>
        <dbReference type="SAM" id="MobiDB-lite"/>
    </source>
</evidence>
<feature type="transmembrane region" description="Helical" evidence="12">
    <location>
        <begin position="329"/>
        <end position="350"/>
    </location>
</feature>
<evidence type="ECO:0000256" key="10">
    <source>
        <dbReference type="ARBA" id="ARBA00044721"/>
    </source>
</evidence>
<proteinExistence type="inferred from homology"/>
<reference evidence="15 16" key="2">
    <citation type="journal article" date="2010" name="Nucleic Acids Res.">
        <title>BeetleBase in 2010: revisions to provide comprehensive genomic information for Tribolium castaneum.</title>
        <authorList>
            <person name="Kim H.S."/>
            <person name="Murphy T."/>
            <person name="Xia J."/>
            <person name="Caragea D."/>
            <person name="Park Y."/>
            <person name="Beeman R.W."/>
            <person name="Lorenzen M.D."/>
            <person name="Butcher S."/>
            <person name="Manak J.R."/>
            <person name="Brown S.J."/>
        </authorList>
    </citation>
    <scope>GENOME REANNOTATION</scope>
    <source>
        <strain evidence="15 16">Georgia GA2</strain>
    </source>
</reference>
<feature type="transmembrane region" description="Helical" evidence="12">
    <location>
        <begin position="193"/>
        <end position="216"/>
    </location>
</feature>
<dbReference type="AlphaFoldDB" id="D6WU17"/>
<protein>
    <recommendedName>
        <fullName evidence="12">Mannosyltransferase</fullName>
        <ecNumber evidence="12">2.4.1.-</ecNumber>
    </recommendedName>
</protein>
<feature type="transmembrane region" description="Helical" evidence="12">
    <location>
        <begin position="157"/>
        <end position="181"/>
    </location>
</feature>
<dbReference type="PANTHER" id="PTHR22760">
    <property type="entry name" value="GLYCOSYLTRANSFERASE"/>
    <property type="match status" value="1"/>
</dbReference>
<dbReference type="HOGENOM" id="CLU_008917_3_1_1"/>
<feature type="transmembrane region" description="Helical" evidence="12">
    <location>
        <begin position="52"/>
        <end position="69"/>
    </location>
</feature>
<evidence type="ECO:0000256" key="1">
    <source>
        <dbReference type="ARBA" id="ARBA00004477"/>
    </source>
</evidence>
<keyword evidence="16" id="KW-1185">Reference proteome</keyword>
<evidence type="ECO:0000256" key="9">
    <source>
        <dbReference type="ARBA" id="ARBA00023136"/>
    </source>
</evidence>
<comment type="pathway">
    <text evidence="2">Protein modification; protein glycosylation.</text>
</comment>
<dbReference type="FunCoup" id="D6WU17">
    <property type="interactions" value="798"/>
</dbReference>
<feature type="transmembrane region" description="Helical" evidence="12">
    <location>
        <begin position="244"/>
        <end position="269"/>
    </location>
</feature>
<dbReference type="GO" id="GO:0052917">
    <property type="term" value="F:dol-P-Man:Man(7)GlcNAc(2)-PP-Dol alpha-1,6-mannosyltransferase activity"/>
    <property type="evidence" value="ECO:0007669"/>
    <property type="project" value="UniProtKB-EC"/>
</dbReference>
<evidence type="ECO:0000313" key="15">
    <source>
        <dbReference type="EMBL" id="EFA07360.2"/>
    </source>
</evidence>
<organism evidence="15 16">
    <name type="scientific">Tribolium castaneum</name>
    <name type="common">Red flour beetle</name>
    <dbReference type="NCBI Taxonomy" id="7070"/>
    <lineage>
        <taxon>Eukaryota</taxon>
        <taxon>Metazoa</taxon>
        <taxon>Ecdysozoa</taxon>
        <taxon>Arthropoda</taxon>
        <taxon>Hexapoda</taxon>
        <taxon>Insecta</taxon>
        <taxon>Pterygota</taxon>
        <taxon>Neoptera</taxon>
        <taxon>Endopterygota</taxon>
        <taxon>Coleoptera</taxon>
        <taxon>Polyphaga</taxon>
        <taxon>Cucujiformia</taxon>
        <taxon>Tenebrionidae</taxon>
        <taxon>Tenebrionidae incertae sedis</taxon>
        <taxon>Tribolium</taxon>
    </lineage>
</organism>
<keyword evidence="4 12" id="KW-0328">Glycosyltransferase</keyword>
<name>D6WU17_TRICA</name>
<dbReference type="EMBL" id="KQ971352">
    <property type="protein sequence ID" value="EFA07360.2"/>
    <property type="molecule type" value="Genomic_DNA"/>
</dbReference>
<keyword evidence="5" id="KW-0808">Transferase</keyword>
<comment type="function">
    <text evidence="10">Mannosyltransferase that operates in the biosynthetic pathway of dolichol-linked oligosaccharides, the glycan precursors employed in protein asparagine (N)-glycosylation. The assembly of dolichol-linked oligosaccharides begins on the cytosolic side of the endoplasmic reticulum membrane and finishes in its lumen. The sequential addition of sugars to dolichol pyrophosphate produces dolichol-linked oligosaccharides containing fourteen sugars, including two GlcNAcs, nine mannoses and three glucoses. Once assembled, the oligosaccharide is transferred from the lipid to nascent proteins by oligosaccharyltransferases. In the lumen of the endoplasmic reticulum, adds the eighth mannose residue in an alpha-1,6 linkage onto Man(7)GlcNAc(2)-PP-dolichol to produce Man(8)GlcNAc(2)-PP-dolichol.</text>
</comment>
<dbReference type="eggNOG" id="KOG2516">
    <property type="taxonomic scope" value="Eukaryota"/>
</dbReference>
<feature type="transmembrane region" description="Helical" evidence="12">
    <location>
        <begin position="297"/>
        <end position="317"/>
    </location>
</feature>
<dbReference type="InParanoid" id="D6WU17"/>
<evidence type="ECO:0000256" key="8">
    <source>
        <dbReference type="ARBA" id="ARBA00022989"/>
    </source>
</evidence>
<dbReference type="STRING" id="7070.D6WU17"/>
<evidence type="ECO:0000313" key="16">
    <source>
        <dbReference type="Proteomes" id="UP000007266"/>
    </source>
</evidence>
<evidence type="ECO:0000256" key="12">
    <source>
        <dbReference type="RuleBase" id="RU363075"/>
    </source>
</evidence>
<dbReference type="EC" id="2.4.1.-" evidence="12"/>
<dbReference type="OMA" id="CIFIMRR"/>
<evidence type="ECO:0000256" key="11">
    <source>
        <dbReference type="ARBA" id="ARBA00048899"/>
    </source>
</evidence>
<feature type="transmembrane region" description="Helical" evidence="12">
    <location>
        <begin position="81"/>
        <end position="98"/>
    </location>
</feature>
<feature type="transmembrane region" description="Helical" evidence="12">
    <location>
        <begin position="276"/>
        <end position="291"/>
    </location>
</feature>
<comment type="catalytic activity">
    <reaction evidence="11">
        <text>an alpha-D-Man-(1-&gt;2)-alpha-D-Man-(1-&gt;2)-alpha-D-Man-(1-&gt;3)-[alpha-D-Man-(1-&gt;2)-alpha-D-Man-(1-&gt;3)-alpha-D-Man-(1-&gt;6)]-beta-D-Man-(1-&gt;4)-beta-D-GlcNAc-(1-&gt;4)-alpha-D-GlcNAc-diphospho-di-trans,poly-cis-dolichol + a di-trans,poly-cis-dolichyl beta-D-mannosyl phosphate = an alpha-D-Man-(1-&gt;2)-alpha-D-Man-(1-&gt;2)-alpha-D-Man-(1-&gt;3)-[alpha-D-Man-(1-&gt;2)-alpha-D-Man-(1-&gt;3)-[alpha-D-Man-(1-&gt;6)]-alpha-D-Man-(1-&gt;6)]-beta-D-Man-(1-&gt;4)-beta-D-GlcNAc-(1-&gt;4)-alpha-D-GlcNAc-diphospho-di-trans,poly-cis-dolichol + a di-trans,poly-cis-dolichyl phosphate + H(+)</text>
        <dbReference type="Rhea" id="RHEA:29535"/>
        <dbReference type="Rhea" id="RHEA-COMP:19498"/>
        <dbReference type="Rhea" id="RHEA-COMP:19501"/>
        <dbReference type="Rhea" id="RHEA-COMP:19518"/>
        <dbReference type="Rhea" id="RHEA-COMP:19519"/>
        <dbReference type="ChEBI" id="CHEBI:15378"/>
        <dbReference type="ChEBI" id="CHEBI:57683"/>
        <dbReference type="ChEBI" id="CHEBI:58211"/>
        <dbReference type="ChEBI" id="CHEBI:132517"/>
        <dbReference type="ChEBI" id="CHEBI:132519"/>
        <dbReference type="EC" id="2.4.1.260"/>
    </reaction>
    <physiologicalReaction direction="left-to-right" evidence="11">
        <dbReference type="Rhea" id="RHEA:29536"/>
    </physiologicalReaction>
</comment>
<keyword evidence="13" id="KW-0175">Coiled coil</keyword>
<dbReference type="Pfam" id="PF03901">
    <property type="entry name" value="Glyco_transf_22"/>
    <property type="match status" value="1"/>
</dbReference>
<evidence type="ECO:0000256" key="3">
    <source>
        <dbReference type="ARBA" id="ARBA00007063"/>
    </source>
</evidence>
<comment type="subcellular location">
    <subcellularLocation>
        <location evidence="1 12">Endoplasmic reticulum membrane</location>
        <topology evidence="1 12">Multi-pass membrane protein</topology>
    </subcellularLocation>
</comment>
<reference evidence="15 16" key="1">
    <citation type="journal article" date="2008" name="Nature">
        <title>The genome of the model beetle and pest Tribolium castaneum.</title>
        <authorList>
            <consortium name="Tribolium Genome Sequencing Consortium"/>
            <person name="Richards S."/>
            <person name="Gibbs R.A."/>
            <person name="Weinstock G.M."/>
            <person name="Brown S.J."/>
            <person name="Denell R."/>
            <person name="Beeman R.W."/>
            <person name="Gibbs R."/>
            <person name="Beeman R.W."/>
            <person name="Brown S.J."/>
            <person name="Bucher G."/>
            <person name="Friedrich M."/>
            <person name="Grimmelikhuijzen C.J."/>
            <person name="Klingler M."/>
            <person name="Lorenzen M."/>
            <person name="Richards S."/>
            <person name="Roth S."/>
            <person name="Schroder R."/>
            <person name="Tautz D."/>
            <person name="Zdobnov E.M."/>
            <person name="Muzny D."/>
            <person name="Gibbs R.A."/>
            <person name="Weinstock G.M."/>
            <person name="Attaway T."/>
            <person name="Bell S."/>
            <person name="Buhay C.J."/>
            <person name="Chandrabose M.N."/>
            <person name="Chavez D."/>
            <person name="Clerk-Blankenburg K.P."/>
            <person name="Cree A."/>
            <person name="Dao M."/>
            <person name="Davis C."/>
            <person name="Chacko J."/>
            <person name="Dinh H."/>
            <person name="Dugan-Rocha S."/>
            <person name="Fowler G."/>
            <person name="Garner T.T."/>
            <person name="Garnes J."/>
            <person name="Gnirke A."/>
            <person name="Hawes A."/>
            <person name="Hernandez J."/>
            <person name="Hines S."/>
            <person name="Holder M."/>
            <person name="Hume J."/>
            <person name="Jhangiani S.N."/>
            <person name="Joshi V."/>
            <person name="Khan Z.M."/>
            <person name="Jackson L."/>
            <person name="Kovar C."/>
            <person name="Kowis A."/>
            <person name="Lee S."/>
            <person name="Lewis L.R."/>
            <person name="Margolis J."/>
            <person name="Morgan M."/>
            <person name="Nazareth L.V."/>
            <person name="Nguyen N."/>
            <person name="Okwuonu G."/>
            <person name="Parker D."/>
            <person name="Richards S."/>
            <person name="Ruiz S.J."/>
            <person name="Santibanez J."/>
            <person name="Savard J."/>
            <person name="Scherer S.E."/>
            <person name="Schneider B."/>
            <person name="Sodergren E."/>
            <person name="Tautz D."/>
            <person name="Vattahil S."/>
            <person name="Villasana D."/>
            <person name="White C.S."/>
            <person name="Wright R."/>
            <person name="Park Y."/>
            <person name="Beeman R.W."/>
            <person name="Lord J."/>
            <person name="Oppert B."/>
            <person name="Lorenzen M."/>
            <person name="Brown S."/>
            <person name="Wang L."/>
            <person name="Savard J."/>
            <person name="Tautz D."/>
            <person name="Richards S."/>
            <person name="Weinstock G."/>
            <person name="Gibbs R.A."/>
            <person name="Liu Y."/>
            <person name="Worley K."/>
            <person name="Weinstock G."/>
            <person name="Elsik C.G."/>
            <person name="Reese J.T."/>
            <person name="Elhaik E."/>
            <person name="Landan G."/>
            <person name="Graur D."/>
            <person name="Arensburger P."/>
            <person name="Atkinson P."/>
            <person name="Beeman R.W."/>
            <person name="Beidler J."/>
            <person name="Brown S.J."/>
            <person name="Demuth J.P."/>
            <person name="Drury D.W."/>
            <person name="Du Y.Z."/>
            <person name="Fujiwara H."/>
            <person name="Lorenzen M."/>
            <person name="Maselli V."/>
            <person name="Osanai M."/>
            <person name="Park Y."/>
            <person name="Robertson H.M."/>
            <person name="Tu Z."/>
            <person name="Wang J.J."/>
            <person name="Wang S."/>
            <person name="Richards S."/>
            <person name="Song H."/>
            <person name="Zhang L."/>
            <person name="Sodergren E."/>
            <person name="Werner D."/>
            <person name="Stanke M."/>
            <person name="Morgenstern B."/>
            <person name="Solovyev V."/>
            <person name="Kosarev P."/>
            <person name="Brown G."/>
            <person name="Chen H.C."/>
            <person name="Ermolaeva O."/>
            <person name="Hlavina W."/>
            <person name="Kapustin Y."/>
            <person name="Kiryutin B."/>
            <person name="Kitts P."/>
            <person name="Maglott D."/>
            <person name="Pruitt K."/>
            <person name="Sapojnikov V."/>
            <person name="Souvorov A."/>
            <person name="Mackey A.J."/>
            <person name="Waterhouse R.M."/>
            <person name="Wyder S."/>
            <person name="Zdobnov E.M."/>
            <person name="Zdobnov E.M."/>
            <person name="Wyder S."/>
            <person name="Kriventseva E.V."/>
            <person name="Kadowaki T."/>
            <person name="Bork P."/>
            <person name="Aranda M."/>
            <person name="Bao R."/>
            <person name="Beermann A."/>
            <person name="Berns N."/>
            <person name="Bolognesi R."/>
            <person name="Bonneton F."/>
            <person name="Bopp D."/>
            <person name="Brown S.J."/>
            <person name="Bucher G."/>
            <person name="Butts T."/>
            <person name="Chaumot A."/>
            <person name="Denell R.E."/>
            <person name="Ferrier D.E."/>
            <person name="Friedrich M."/>
            <person name="Gordon C.M."/>
            <person name="Jindra M."/>
            <person name="Klingler M."/>
            <person name="Lan Q."/>
            <person name="Lattorff H.M."/>
            <person name="Laudet V."/>
            <person name="von Levetsow C."/>
            <person name="Liu Z."/>
            <person name="Lutz R."/>
            <person name="Lynch J.A."/>
            <person name="da Fonseca R.N."/>
            <person name="Posnien N."/>
            <person name="Reuter R."/>
            <person name="Roth S."/>
            <person name="Savard J."/>
            <person name="Schinko J.B."/>
            <person name="Schmitt C."/>
            <person name="Schoppmeier M."/>
            <person name="Schroder R."/>
            <person name="Shippy T.D."/>
            <person name="Simonnet F."/>
            <person name="Marques-Souza H."/>
            <person name="Tautz D."/>
            <person name="Tomoyasu Y."/>
            <person name="Trauner J."/>
            <person name="Van der Zee M."/>
            <person name="Vervoort M."/>
            <person name="Wittkopp N."/>
            <person name="Wimmer E.A."/>
            <person name="Yang X."/>
            <person name="Jones A.K."/>
            <person name="Sattelle D.B."/>
            <person name="Ebert P.R."/>
            <person name="Nelson D."/>
            <person name="Scott J.G."/>
            <person name="Beeman R.W."/>
            <person name="Muthukrishnan S."/>
            <person name="Kramer K.J."/>
            <person name="Arakane Y."/>
            <person name="Beeman R.W."/>
            <person name="Zhu Q."/>
            <person name="Hogenkamp D."/>
            <person name="Dixit R."/>
            <person name="Oppert B."/>
            <person name="Jiang H."/>
            <person name="Zou Z."/>
            <person name="Marshall J."/>
            <person name="Elpidina E."/>
            <person name="Vinokurov K."/>
            <person name="Oppert C."/>
            <person name="Zou Z."/>
            <person name="Evans J."/>
            <person name="Lu Z."/>
            <person name="Zhao P."/>
            <person name="Sumathipala N."/>
            <person name="Altincicek B."/>
            <person name="Vilcinskas A."/>
            <person name="Williams M."/>
            <person name="Hultmark D."/>
            <person name="Hetru C."/>
            <person name="Jiang H."/>
            <person name="Grimmelikhuijzen C.J."/>
            <person name="Hauser F."/>
            <person name="Cazzamali G."/>
            <person name="Williamson M."/>
            <person name="Park Y."/>
            <person name="Li B."/>
            <person name="Tanaka Y."/>
            <person name="Predel R."/>
            <person name="Neupert S."/>
            <person name="Schachtner J."/>
            <person name="Verleyen P."/>
            <person name="Raible F."/>
            <person name="Bork P."/>
            <person name="Friedrich M."/>
            <person name="Walden K.K."/>
            <person name="Robertson H.M."/>
            <person name="Angeli S."/>
            <person name="Foret S."/>
            <person name="Bucher G."/>
            <person name="Schuetz S."/>
            <person name="Maleszka R."/>
            <person name="Wimmer E.A."/>
            <person name="Beeman R.W."/>
            <person name="Lorenzen M."/>
            <person name="Tomoyasu Y."/>
            <person name="Miller S.C."/>
            <person name="Grossmann D."/>
            <person name="Bucher G."/>
        </authorList>
    </citation>
    <scope>NUCLEOTIDE SEQUENCE [LARGE SCALE GENOMIC DNA]</scope>
    <source>
        <strain evidence="15 16">Georgia GA2</strain>
    </source>
</reference>
<keyword evidence="6 12" id="KW-0812">Transmembrane</keyword>